<keyword evidence="3" id="KW-0560">Oxidoreductase</keyword>
<evidence type="ECO:0000313" key="4">
    <source>
        <dbReference type="Proteomes" id="UP000664382"/>
    </source>
</evidence>
<dbReference type="PROSITE" id="PS51725">
    <property type="entry name" value="ABM"/>
    <property type="match status" value="1"/>
</dbReference>
<dbReference type="SUPFAM" id="SSF54909">
    <property type="entry name" value="Dimeric alpha+beta barrel"/>
    <property type="match status" value="1"/>
</dbReference>
<gene>
    <name evidence="3" type="ORF">J4H92_07895</name>
</gene>
<proteinExistence type="predicted"/>
<dbReference type="RefSeq" id="WP_208097633.1">
    <property type="nucleotide sequence ID" value="NZ_JAGDYM010000009.1"/>
</dbReference>
<keyword evidence="4" id="KW-1185">Reference proteome</keyword>
<dbReference type="PANTHER" id="PTHR40057">
    <property type="entry name" value="SLR1162 PROTEIN"/>
    <property type="match status" value="1"/>
</dbReference>
<dbReference type="InterPro" id="IPR011008">
    <property type="entry name" value="Dimeric_a/b-barrel"/>
</dbReference>
<dbReference type="Pfam" id="PF03992">
    <property type="entry name" value="ABM"/>
    <property type="match status" value="1"/>
</dbReference>
<dbReference type="AlphaFoldDB" id="A0A939S604"/>
<accession>A0A939S604</accession>
<feature type="transmembrane region" description="Helical" evidence="1">
    <location>
        <begin position="132"/>
        <end position="155"/>
    </location>
</feature>
<feature type="transmembrane region" description="Helical" evidence="1">
    <location>
        <begin position="161"/>
        <end position="183"/>
    </location>
</feature>
<feature type="domain" description="ABM" evidence="2">
    <location>
        <begin position="5"/>
        <end position="96"/>
    </location>
</feature>
<evidence type="ECO:0000313" key="3">
    <source>
        <dbReference type="EMBL" id="MBO1901869.1"/>
    </source>
</evidence>
<keyword evidence="1" id="KW-1133">Transmembrane helix</keyword>
<name>A0A939S604_9MICO</name>
<dbReference type="EMBL" id="JAGDYM010000009">
    <property type="protein sequence ID" value="MBO1901869.1"/>
    <property type="molecule type" value="Genomic_DNA"/>
</dbReference>
<dbReference type="InterPro" id="IPR007138">
    <property type="entry name" value="ABM_dom"/>
</dbReference>
<keyword evidence="1" id="KW-0472">Membrane</keyword>
<reference evidence="3" key="1">
    <citation type="submission" date="2021-03" db="EMBL/GenBank/DDBJ databases">
        <title>Leucobacter chromiisoli sp. nov., isolated from chromium-containing soil of chemical plant.</title>
        <authorList>
            <person name="Xu Z."/>
        </authorList>
    </citation>
    <scope>NUCLEOTIDE SEQUENCE</scope>
    <source>
        <strain evidence="3">S27</strain>
    </source>
</reference>
<comment type="caution">
    <text evidence="3">The sequence shown here is derived from an EMBL/GenBank/DDBJ whole genome shotgun (WGS) entry which is preliminary data.</text>
</comment>
<dbReference type="Gene3D" id="3.30.70.100">
    <property type="match status" value="1"/>
</dbReference>
<organism evidence="3 4">
    <name type="scientific">Leucobacter weissii</name>
    <dbReference type="NCBI Taxonomy" id="1983706"/>
    <lineage>
        <taxon>Bacteria</taxon>
        <taxon>Bacillati</taxon>
        <taxon>Actinomycetota</taxon>
        <taxon>Actinomycetes</taxon>
        <taxon>Micrococcales</taxon>
        <taxon>Microbacteriaceae</taxon>
        <taxon>Leucobacter</taxon>
    </lineage>
</organism>
<evidence type="ECO:0000259" key="2">
    <source>
        <dbReference type="PROSITE" id="PS51725"/>
    </source>
</evidence>
<sequence>MTLPVTVEVRRQTSPDQSGDAIAWIDEGLALARSFEGCLGGGVLRDAEDENVLHVVYRFRDEAALRAWENSEERLRWLRSGDPLVRGERVQRRTGIEGWFDGPDLRREVVGRTGTVRTIGVRSAPLRWKQMCAIWIGVFLMNLAVVPAVALLPGWETWPLALRAAVLAGVLAPLMIFAVMPVVTRVLRPWLRRNPGVIRSERSLREALDARAARGS</sequence>
<keyword evidence="3" id="KW-0503">Monooxygenase</keyword>
<dbReference type="PANTHER" id="PTHR40057:SF1">
    <property type="entry name" value="SLR1162 PROTEIN"/>
    <property type="match status" value="1"/>
</dbReference>
<dbReference type="Proteomes" id="UP000664382">
    <property type="component" value="Unassembled WGS sequence"/>
</dbReference>
<dbReference type="GO" id="GO:0004497">
    <property type="term" value="F:monooxygenase activity"/>
    <property type="evidence" value="ECO:0007669"/>
    <property type="project" value="UniProtKB-KW"/>
</dbReference>
<keyword evidence="1" id="KW-0812">Transmembrane</keyword>
<protein>
    <submittedName>
        <fullName evidence="3">Antibiotic biosynthesis monooxygenase</fullName>
    </submittedName>
</protein>
<dbReference type="InterPro" id="IPR038762">
    <property type="entry name" value="ABM_predict"/>
</dbReference>
<evidence type="ECO:0000256" key="1">
    <source>
        <dbReference type="SAM" id="Phobius"/>
    </source>
</evidence>